<dbReference type="Proteomes" id="UP000003323">
    <property type="component" value="Unassembled WGS sequence"/>
</dbReference>
<reference evidence="2 3" key="1">
    <citation type="submission" date="2010-08" db="EMBL/GenBank/DDBJ databases">
        <authorList>
            <person name="Muzny D."/>
            <person name="Qin X."/>
            <person name="Deng J."/>
            <person name="Jiang H."/>
            <person name="Liu Y."/>
            <person name="Qu J."/>
            <person name="Song X.-Z."/>
            <person name="Zhang L."/>
            <person name="Thornton R."/>
            <person name="Coyle M."/>
            <person name="Francisco L."/>
            <person name="Jackson L."/>
            <person name="Javaid M."/>
            <person name="Korchina V."/>
            <person name="Kovar C."/>
            <person name="Mata R."/>
            <person name="Mathew T."/>
            <person name="Ngo R."/>
            <person name="Nguyen L."/>
            <person name="Nguyen N."/>
            <person name="Okwuonu G."/>
            <person name="Ongeri F."/>
            <person name="Pham C."/>
            <person name="Simmons D."/>
            <person name="Wilczek-Boney K."/>
            <person name="Hale W."/>
            <person name="Jakkamsetti A."/>
            <person name="Pham P."/>
            <person name="Ruth R."/>
            <person name="San Lucas F."/>
            <person name="Warren J."/>
            <person name="Zhang J."/>
            <person name="Zhao Z."/>
            <person name="Zhou C."/>
            <person name="Zhu D."/>
            <person name="Lee S."/>
            <person name="Bess C."/>
            <person name="Blankenburg K."/>
            <person name="Forbes L."/>
            <person name="Fu Q."/>
            <person name="Gubbala S."/>
            <person name="Hirani K."/>
            <person name="Jayaseelan J.C."/>
            <person name="Lara F."/>
            <person name="Munidasa M."/>
            <person name="Palculict T."/>
            <person name="Patil S."/>
            <person name="Pu L.-L."/>
            <person name="Saada N."/>
            <person name="Tang L."/>
            <person name="Weissenberger G."/>
            <person name="Zhu Y."/>
            <person name="Hemphill L."/>
            <person name="Shang Y."/>
            <person name="Youmans B."/>
            <person name="Ayvaz T."/>
            <person name="Ross M."/>
            <person name="Santibanez J."/>
            <person name="Aqrawi P."/>
            <person name="Gross S."/>
            <person name="Joshi V."/>
            <person name="Fowler G."/>
            <person name="Nazareth L."/>
            <person name="Reid J."/>
            <person name="Worley K."/>
            <person name="Petrosino J."/>
            <person name="Highlander S."/>
            <person name="Gibbs R."/>
        </authorList>
    </citation>
    <scope>NUCLEOTIDE SEQUENCE [LARGE SCALE GENOMIC DNA]</scope>
    <source>
        <strain evidence="2 3">ATCC 27679</strain>
    </source>
</reference>
<organism evidence="2 3">
    <name type="scientific">Bifidobacterium dentium ATCC 27679</name>
    <dbReference type="NCBI Taxonomy" id="871562"/>
    <lineage>
        <taxon>Bacteria</taxon>
        <taxon>Bacillati</taxon>
        <taxon>Actinomycetota</taxon>
        <taxon>Actinomycetes</taxon>
        <taxon>Bifidobacteriales</taxon>
        <taxon>Bifidobacteriaceae</taxon>
        <taxon>Bifidobacterium</taxon>
    </lineage>
</organism>
<comment type="caution">
    <text evidence="2">The sequence shown here is derived from an EMBL/GenBank/DDBJ whole genome shotgun (WGS) entry which is preliminary data.</text>
</comment>
<dbReference type="EMBL" id="AEEQ01000009">
    <property type="protein sequence ID" value="EFM41773.1"/>
    <property type="molecule type" value="Genomic_DNA"/>
</dbReference>
<dbReference type="HOGENOM" id="CLU_2803851_0_0_11"/>
<sequence>MRECLRKPFQQPPRKSTLKALKRWQQPPETWQEPPFQAHSKTACFQRLEGPKPLETSRFRSTGISAC</sequence>
<evidence type="ECO:0000313" key="3">
    <source>
        <dbReference type="Proteomes" id="UP000003323"/>
    </source>
</evidence>
<dbReference type="AlphaFoldDB" id="E0Q7Q8"/>
<protein>
    <submittedName>
        <fullName evidence="2">Uncharacterized protein</fullName>
    </submittedName>
</protein>
<proteinExistence type="predicted"/>
<accession>E0Q7Q8</accession>
<feature type="compositionally biased region" description="Low complexity" evidence="1">
    <location>
        <begin position="24"/>
        <end position="37"/>
    </location>
</feature>
<evidence type="ECO:0000256" key="1">
    <source>
        <dbReference type="SAM" id="MobiDB-lite"/>
    </source>
</evidence>
<evidence type="ECO:0000313" key="2">
    <source>
        <dbReference type="EMBL" id="EFM41773.1"/>
    </source>
</evidence>
<name>E0Q7Q8_9BIFI</name>
<feature type="region of interest" description="Disordered" evidence="1">
    <location>
        <begin position="1"/>
        <end position="37"/>
    </location>
</feature>
<gene>
    <name evidence="2" type="ORF">HMPREF0168_1166</name>
</gene>